<dbReference type="OrthoDB" id="1266at2157"/>
<dbReference type="PANTHER" id="PTHR39081:SF1">
    <property type="entry name" value="MUT7-C RNASE DOMAIN-CONTAINING PROTEIN"/>
    <property type="match status" value="1"/>
</dbReference>
<dbReference type="GeneID" id="9751812"/>
<keyword evidence="3" id="KW-1185">Reference proteome</keyword>
<evidence type="ECO:0000313" key="2">
    <source>
        <dbReference type="EMBL" id="ADN50273.1"/>
    </source>
</evidence>
<organism evidence="2 3">
    <name type="scientific">Vulcanisaeta distributa (strain DSM 14429 / JCM 11212 / NBRC 100878 / IC-017)</name>
    <dbReference type="NCBI Taxonomy" id="572478"/>
    <lineage>
        <taxon>Archaea</taxon>
        <taxon>Thermoproteota</taxon>
        <taxon>Thermoprotei</taxon>
        <taxon>Thermoproteales</taxon>
        <taxon>Thermoproteaceae</taxon>
        <taxon>Vulcanisaeta</taxon>
    </lineage>
</organism>
<dbReference type="PANTHER" id="PTHR39081">
    <property type="entry name" value="MUT7-C DOMAIN-CONTAINING PROTEIN"/>
    <property type="match status" value="1"/>
</dbReference>
<sequence length="181" mass="20796">MEVARLNACVDLPVSDDEVVVDSMLGWLVRWLRMLGVKAMYNPNFRDSDLLGVDHLLVTKDKELFRRRVKLSLLLVTPRHTEWLSILSLILGFPLYLNVERSLCPVCGSRLIRVSRDLVADKVPRSVLLRHSEFWLCTGCGKVYWVGSHHMRISKELEVARNVQGMLSVQCIDNNLLVIRE</sequence>
<dbReference type="HOGENOM" id="CLU_112469_1_0_2"/>
<name>E1QPA2_VULDI</name>
<evidence type="ECO:0000259" key="1">
    <source>
        <dbReference type="Pfam" id="PF01927"/>
    </source>
</evidence>
<dbReference type="Pfam" id="PF01927">
    <property type="entry name" value="Mut7-C"/>
    <property type="match status" value="1"/>
</dbReference>
<gene>
    <name evidence="2" type="ordered locus">Vdis_0883</name>
</gene>
<dbReference type="KEGG" id="vdi:Vdis_0883"/>
<dbReference type="STRING" id="572478.Vdis_0883"/>
<dbReference type="Gene3D" id="3.10.20.860">
    <property type="match status" value="1"/>
</dbReference>
<dbReference type="EMBL" id="CP002100">
    <property type="protein sequence ID" value="ADN50273.1"/>
    <property type="molecule type" value="Genomic_DNA"/>
</dbReference>
<dbReference type="InterPro" id="IPR002782">
    <property type="entry name" value="Mut7-C_RNAse_dom"/>
</dbReference>
<proteinExistence type="predicted"/>
<dbReference type="eggNOG" id="arCOG04290">
    <property type="taxonomic scope" value="Archaea"/>
</dbReference>
<reference evidence="2 3" key="1">
    <citation type="journal article" date="2010" name="Stand. Genomic Sci.">
        <title>Complete genome sequence of Vulcanisaeta distributa type strain (IC-017).</title>
        <authorList>
            <person name="Mavromatis K."/>
            <person name="Sikorski J."/>
            <person name="Pabst E."/>
            <person name="Teshima H."/>
            <person name="Lapidus A."/>
            <person name="Lucas S."/>
            <person name="Nolan M."/>
            <person name="Glavina Del Rio T."/>
            <person name="Cheng J.F."/>
            <person name="Bruce D."/>
            <person name="Goodwin L."/>
            <person name="Pitluck S."/>
            <person name="Liolios K."/>
            <person name="Ivanova N."/>
            <person name="Mikhailova N."/>
            <person name="Pati A."/>
            <person name="Chen A."/>
            <person name="Palaniappan K."/>
            <person name="Land M."/>
            <person name="Hauser L."/>
            <person name="Chang Y.J."/>
            <person name="Jeffries C.D."/>
            <person name="Rohde M."/>
            <person name="Spring S."/>
            <person name="Goker M."/>
            <person name="Wirth R."/>
            <person name="Woyke T."/>
            <person name="Bristow J."/>
            <person name="Eisen J.A."/>
            <person name="Markowitz V."/>
            <person name="Hugenholtz P."/>
            <person name="Klenk H.P."/>
            <person name="Kyrpides N.C."/>
        </authorList>
    </citation>
    <scope>NUCLEOTIDE SEQUENCE [LARGE SCALE GENOMIC DNA]</scope>
    <source>
        <strain evidence="3">DSM 14429 / JCM 11212 / NBRC 100878 / IC-017</strain>
    </source>
</reference>
<protein>
    <recommendedName>
        <fullName evidence="1">Mut7-C RNAse domain-containing protein</fullName>
    </recommendedName>
</protein>
<dbReference type="AlphaFoldDB" id="E1QPA2"/>
<accession>E1QPA2</accession>
<feature type="domain" description="Mut7-C RNAse" evidence="1">
    <location>
        <begin position="19"/>
        <end position="155"/>
    </location>
</feature>
<reference evidence="3" key="2">
    <citation type="journal article" date="2010" name="Stand. Genomic Sci.">
        <title>Complete genome sequence of Vulcanisaeta distributa type strain (IC-017T).</title>
        <authorList>
            <person name="Mavromatis K."/>
            <person name="Sikorski J."/>
            <person name="Pabst E."/>
            <person name="Teshima H."/>
            <person name="Lapidus A."/>
            <person name="Lucas S."/>
            <person name="Nolan M."/>
            <person name="Glavina Del Rio T."/>
            <person name="Cheng J."/>
            <person name="Bruce D."/>
            <person name="Goodwin L."/>
            <person name="Pitluck S."/>
            <person name="Liolios K."/>
            <person name="Ivanova N."/>
            <person name="Mikhailova N."/>
            <person name="Pati A."/>
            <person name="Chen A."/>
            <person name="Palaniappan K."/>
            <person name="Land M."/>
            <person name="Hauser L."/>
            <person name="Chang Y."/>
            <person name="Jeffries C."/>
            <person name="Rohde M."/>
            <person name="Spring S."/>
            <person name="Goker M."/>
            <person name="Wirth R."/>
            <person name="Woyke T."/>
            <person name="Bristow J."/>
            <person name="Eisen J."/>
            <person name="Markowitz V."/>
            <person name="Hugenholtz P."/>
            <person name="Klenk H."/>
            <person name="Kyrpides N."/>
        </authorList>
    </citation>
    <scope>NUCLEOTIDE SEQUENCE [LARGE SCALE GENOMIC DNA]</scope>
    <source>
        <strain evidence="3">DSM 14429 / JCM 11212 / NBRC 100878 / IC-017</strain>
    </source>
</reference>
<dbReference type="Proteomes" id="UP000006681">
    <property type="component" value="Chromosome"/>
</dbReference>
<dbReference type="RefSeq" id="WP_013335998.1">
    <property type="nucleotide sequence ID" value="NC_014537.1"/>
</dbReference>
<evidence type="ECO:0000313" key="3">
    <source>
        <dbReference type="Proteomes" id="UP000006681"/>
    </source>
</evidence>